<evidence type="ECO:0000313" key="3">
    <source>
        <dbReference type="EMBL" id="QQM42697.1"/>
    </source>
</evidence>
<feature type="region of interest" description="Disordered" evidence="1">
    <location>
        <begin position="27"/>
        <end position="58"/>
    </location>
</feature>
<proteinExistence type="predicted"/>
<organism evidence="3 4">
    <name type="scientific">Streptomyces liliifuscus</name>
    <dbReference type="NCBI Taxonomy" id="2797636"/>
    <lineage>
        <taxon>Bacteria</taxon>
        <taxon>Bacillati</taxon>
        <taxon>Actinomycetota</taxon>
        <taxon>Actinomycetes</taxon>
        <taxon>Kitasatosporales</taxon>
        <taxon>Streptomycetaceae</taxon>
        <taxon>Streptomyces</taxon>
    </lineage>
</organism>
<dbReference type="RefSeq" id="WP_200397602.1">
    <property type="nucleotide sequence ID" value="NZ_CP066831.1"/>
</dbReference>
<evidence type="ECO:0000313" key="4">
    <source>
        <dbReference type="Proteomes" id="UP000595636"/>
    </source>
</evidence>
<dbReference type="EMBL" id="CP066831">
    <property type="protein sequence ID" value="QQM42697.1"/>
    <property type="molecule type" value="Genomic_DNA"/>
</dbReference>
<gene>
    <name evidence="3" type="ORF">JEQ17_26915</name>
</gene>
<keyword evidence="4" id="KW-1185">Reference proteome</keyword>
<dbReference type="PROSITE" id="PS51257">
    <property type="entry name" value="PROKAR_LIPOPROTEIN"/>
    <property type="match status" value="1"/>
</dbReference>
<protein>
    <recommendedName>
        <fullName evidence="5">Lipoprotein</fullName>
    </recommendedName>
</protein>
<dbReference type="AlphaFoldDB" id="A0A7T7I862"/>
<keyword evidence="2" id="KW-0732">Signal</keyword>
<feature type="chain" id="PRO_5032368825" description="Lipoprotein" evidence="2">
    <location>
        <begin position="29"/>
        <end position="219"/>
    </location>
</feature>
<accession>A0A7T7I862</accession>
<sequence length="219" mass="23684">MLTTRQRLVAACLLVATALFMTGCSSDASSGSDSDSIEGADSGESNSASPSASAAAEKNAPAFDFPSDIKVTVERQPTGDATKDEILRDVAYASQAQLEAFTEGNGQTANMNRYFAANARTYWADRVATLKKDGLTVTGDYRFFNFEVTDVTNDNAAVRYCEDQSKAYGKEIKTDKVLRTQPSDKDFILYTLQAAKDSAGDWQVTQQSWKKGDASCVRG</sequence>
<evidence type="ECO:0008006" key="5">
    <source>
        <dbReference type="Google" id="ProtNLM"/>
    </source>
</evidence>
<evidence type="ECO:0000256" key="2">
    <source>
        <dbReference type="SAM" id="SignalP"/>
    </source>
</evidence>
<feature type="signal peptide" evidence="2">
    <location>
        <begin position="1"/>
        <end position="28"/>
    </location>
</feature>
<dbReference type="Proteomes" id="UP000595636">
    <property type="component" value="Chromosome"/>
</dbReference>
<reference evidence="3 4" key="1">
    <citation type="submission" date="2020-12" db="EMBL/GenBank/DDBJ databases">
        <title>A novel species.</title>
        <authorList>
            <person name="Li K."/>
        </authorList>
    </citation>
    <scope>NUCLEOTIDE SEQUENCE [LARGE SCALE GENOMIC DNA]</scope>
    <source>
        <strain evidence="3 4">ZYC-3</strain>
    </source>
</reference>
<evidence type="ECO:0000256" key="1">
    <source>
        <dbReference type="SAM" id="MobiDB-lite"/>
    </source>
</evidence>
<name>A0A7T7I862_9ACTN</name>
<dbReference type="KEGG" id="slf:JEQ17_26915"/>